<protein>
    <submittedName>
        <fullName evidence="1">Uncharacterized protein</fullName>
    </submittedName>
</protein>
<proteinExistence type="predicted"/>
<organism evidence="1 2">
    <name type="scientific">Acinetobacter phage vB_ApiP_P2</name>
    <dbReference type="NCBI Taxonomy" id="2016053"/>
    <lineage>
        <taxon>Viruses</taxon>
        <taxon>Duplodnaviria</taxon>
        <taxon>Heunggongvirae</taxon>
        <taxon>Uroviricota</taxon>
        <taxon>Caudoviricetes</taxon>
        <taxon>Autographivirales</taxon>
        <taxon>Autoscriptoviridae</taxon>
        <taxon>Beijerinckvirinae</taxon>
        <taxon>Friunavirus</taxon>
        <taxon>Friunavirus P2</taxon>
    </lineage>
</organism>
<reference evidence="1 2" key="1">
    <citation type="submission" date="2017-04" db="EMBL/GenBank/DDBJ databases">
        <title>Sensitivity acquisition of phages to Acinetobacter calcoaceticus-baumannii complex species through exchange of pectate lyase domains.</title>
        <authorList>
            <person name="Oliveira H."/>
            <person name="Rita A."/>
            <person name="Konstantinidis N."/>
            <person name="Dotsch A."/>
            <person name="Ferreira A."/>
            <person name="Akturk E."/>
            <person name="Nemec A."/>
            <person name="Sillankorva S."/>
            <person name="Shneider M."/>
            <person name="Azeredo J."/>
        </authorList>
    </citation>
    <scope>NUCLEOTIDE SEQUENCE [LARGE SCALE GENOMIC DNA]</scope>
</reference>
<dbReference type="EMBL" id="MF033351">
    <property type="protein sequence ID" value="ASN73512.1"/>
    <property type="molecule type" value="Genomic_DNA"/>
</dbReference>
<name>A0A221SBY3_9CAUD</name>
<evidence type="ECO:0000313" key="2">
    <source>
        <dbReference type="Proteomes" id="UP000223329"/>
    </source>
</evidence>
<dbReference type="Proteomes" id="UP000223329">
    <property type="component" value="Segment"/>
</dbReference>
<accession>A0A221SBY3</accession>
<keyword evidence="2" id="KW-1185">Reference proteome</keyword>
<sequence length="71" mass="8164">MSDVKIGSIVKVTYYNTDKSYHAKVIDMSIDVKDALHPIWLQLDKIDDNSLSDYWLSPEMIDVDFTIQVSV</sequence>
<gene>
    <name evidence="1" type="ORF">P2_02</name>
</gene>
<dbReference type="OrthoDB" id="38992at10239"/>
<evidence type="ECO:0000313" key="1">
    <source>
        <dbReference type="EMBL" id="ASN73512.1"/>
    </source>
</evidence>